<dbReference type="SUPFAM" id="SSF55874">
    <property type="entry name" value="ATPase domain of HSP90 chaperone/DNA topoisomerase II/histidine kinase"/>
    <property type="match status" value="1"/>
</dbReference>
<organism evidence="4 5">
    <name type="scientific">Paramagnetospirillum magnetotacticum MS-1</name>
    <dbReference type="NCBI Taxonomy" id="272627"/>
    <lineage>
        <taxon>Bacteria</taxon>
        <taxon>Pseudomonadati</taxon>
        <taxon>Pseudomonadota</taxon>
        <taxon>Alphaproteobacteria</taxon>
        <taxon>Rhodospirillales</taxon>
        <taxon>Magnetospirillaceae</taxon>
        <taxon>Paramagnetospirillum</taxon>
    </lineage>
</organism>
<evidence type="ECO:0000256" key="1">
    <source>
        <dbReference type="ARBA" id="ARBA00022801"/>
    </source>
</evidence>
<dbReference type="InterPro" id="IPR036457">
    <property type="entry name" value="PPM-type-like_dom_sf"/>
</dbReference>
<feature type="modified residue" description="4-aspartylphosphate" evidence="2">
    <location>
        <position position="64"/>
    </location>
</feature>
<sequence>MADAPAVSRGQTRILIVEDERLNRLLLETALDHGGYAWVSAEDGQAGWEILVADPAGFDLILLDWRMPRMSGMELLVKIKADERLRDLPVVMQTAYAEPEDVVKGIKAGVSYYLAKPLNLQVLMSVVAQAVREYEALRRLQGDLDRQTSAMTLMERGVFSFRSLDEGNMLAVALARCCAGSRSLVIGLSEMFCNAVEHGNLGIDYAEKSRLLSEGGRDAEIARRMALPPYAERQVTVEVERLEGRIRFTIRDQGDGFDWRKYLDIDPARAFSSHGRGIAMARHLYFDDVVYVGRGNEVVCTVLAPGGIAAGPEAVTQDKDTASSDDLARARAMQTSLLPSEAVLADIRQRTGFHVSGLFQPSGEIGGDIWGAAALDENRVVLYLADCSGHGVAAALDTFRLDTLIRHQDEDWDDPGKFLTRLNGKLSRIMPTGHYCTMVYGVLDKRNARFTYAAAAFPKPLAVDPSSRRTWDGDGRGLPLGVSGDAVYGNRVMDVPPGALLFLHSDALSEARLADGRPIGCSGVSLGLAEAAGTGTCPPDASSLVNAILARSDQPPAIRDDLTAVCCFYPGP</sequence>
<evidence type="ECO:0000256" key="2">
    <source>
        <dbReference type="PROSITE-ProRule" id="PRU00169"/>
    </source>
</evidence>
<keyword evidence="5" id="KW-1185">Reference proteome</keyword>
<dbReference type="InterPro" id="IPR001789">
    <property type="entry name" value="Sig_transdc_resp-reg_receiver"/>
</dbReference>
<dbReference type="Gene3D" id="3.30.565.10">
    <property type="entry name" value="Histidine kinase-like ATPase, C-terminal domain"/>
    <property type="match status" value="1"/>
</dbReference>
<name>A0A0C2UWG5_PARME</name>
<dbReference type="PROSITE" id="PS50110">
    <property type="entry name" value="RESPONSE_REGULATORY"/>
    <property type="match status" value="1"/>
</dbReference>
<proteinExistence type="predicted"/>
<dbReference type="Gene3D" id="3.40.50.2300">
    <property type="match status" value="1"/>
</dbReference>
<dbReference type="Pfam" id="PF13581">
    <property type="entry name" value="HATPase_c_2"/>
    <property type="match status" value="1"/>
</dbReference>
<dbReference type="Gene3D" id="3.60.40.10">
    <property type="entry name" value="PPM-type phosphatase domain"/>
    <property type="match status" value="1"/>
</dbReference>
<dbReference type="CDD" id="cd16936">
    <property type="entry name" value="HATPase_RsbW-like"/>
    <property type="match status" value="1"/>
</dbReference>
<dbReference type="InterPro" id="IPR036890">
    <property type="entry name" value="HATPase_C_sf"/>
</dbReference>
<evidence type="ECO:0000313" key="4">
    <source>
        <dbReference type="EMBL" id="KIL97141.1"/>
    </source>
</evidence>
<dbReference type="GO" id="GO:0000160">
    <property type="term" value="P:phosphorelay signal transduction system"/>
    <property type="evidence" value="ECO:0007669"/>
    <property type="project" value="InterPro"/>
</dbReference>
<evidence type="ECO:0000313" key="5">
    <source>
        <dbReference type="Proteomes" id="UP000031971"/>
    </source>
</evidence>
<dbReference type="Pfam" id="PF07228">
    <property type="entry name" value="SpoIIE"/>
    <property type="match status" value="1"/>
</dbReference>
<dbReference type="SMART" id="SM00448">
    <property type="entry name" value="REC"/>
    <property type="match status" value="1"/>
</dbReference>
<dbReference type="SUPFAM" id="SSF52172">
    <property type="entry name" value="CheY-like"/>
    <property type="match status" value="1"/>
</dbReference>
<dbReference type="InterPro" id="IPR001932">
    <property type="entry name" value="PPM-type_phosphatase-like_dom"/>
</dbReference>
<dbReference type="STRING" id="272627.CCC_00202"/>
<dbReference type="GO" id="GO:0016791">
    <property type="term" value="F:phosphatase activity"/>
    <property type="evidence" value="ECO:0007669"/>
    <property type="project" value="TreeGrafter"/>
</dbReference>
<dbReference type="EMBL" id="JXSL01000030">
    <property type="protein sequence ID" value="KIL97141.1"/>
    <property type="molecule type" value="Genomic_DNA"/>
</dbReference>
<dbReference type="PANTHER" id="PTHR43156:SF2">
    <property type="entry name" value="STAGE II SPORULATION PROTEIN E"/>
    <property type="match status" value="1"/>
</dbReference>
<dbReference type="RefSeq" id="WP_009869076.1">
    <property type="nucleotide sequence ID" value="NZ_JXSL01000030.1"/>
</dbReference>
<protein>
    <submittedName>
        <fullName evidence="4">Two-component response regulator</fullName>
    </submittedName>
</protein>
<accession>A0A0C2UWG5</accession>
<dbReference type="Pfam" id="PF00072">
    <property type="entry name" value="Response_reg"/>
    <property type="match status" value="1"/>
</dbReference>
<keyword evidence="2" id="KW-0597">Phosphoprotein</keyword>
<dbReference type="InterPro" id="IPR011006">
    <property type="entry name" value="CheY-like_superfamily"/>
</dbReference>
<dbReference type="Proteomes" id="UP000031971">
    <property type="component" value="Unassembled WGS sequence"/>
</dbReference>
<dbReference type="PANTHER" id="PTHR43156">
    <property type="entry name" value="STAGE II SPORULATION PROTEIN E-RELATED"/>
    <property type="match status" value="1"/>
</dbReference>
<dbReference type="InterPro" id="IPR003594">
    <property type="entry name" value="HATPase_dom"/>
</dbReference>
<dbReference type="AlphaFoldDB" id="A0A0C2UWG5"/>
<gene>
    <name evidence="4" type="ORF">CCC_00202</name>
</gene>
<reference evidence="4 5" key="1">
    <citation type="submission" date="2015-01" db="EMBL/GenBank/DDBJ databases">
        <title>Genome Sequence of Magnetospirillum magnetotacticum Strain MS-1.</title>
        <authorList>
            <person name="Marinov G.K."/>
            <person name="Smalley M.D."/>
            <person name="DeSalvo G."/>
        </authorList>
    </citation>
    <scope>NUCLEOTIDE SEQUENCE [LARGE SCALE GENOMIC DNA]</scope>
    <source>
        <strain evidence="4 5">MS-1</strain>
    </source>
</reference>
<comment type="caution">
    <text evidence="4">The sequence shown here is derived from an EMBL/GenBank/DDBJ whole genome shotgun (WGS) entry which is preliminary data.</text>
</comment>
<keyword evidence="1" id="KW-0378">Hydrolase</keyword>
<dbReference type="SMART" id="SM00331">
    <property type="entry name" value="PP2C_SIG"/>
    <property type="match status" value="1"/>
</dbReference>
<feature type="domain" description="Response regulatory" evidence="3">
    <location>
        <begin position="13"/>
        <end position="131"/>
    </location>
</feature>
<evidence type="ECO:0000259" key="3">
    <source>
        <dbReference type="PROSITE" id="PS50110"/>
    </source>
</evidence>
<dbReference type="OrthoDB" id="5456285at2"/>
<dbReference type="InterPro" id="IPR052016">
    <property type="entry name" value="Bact_Sigma-Reg"/>
</dbReference>